<keyword evidence="2" id="KW-1185">Reference proteome</keyword>
<reference evidence="1 2" key="1">
    <citation type="journal article" date="2017" name="Int. J. Parasitol.">
        <title>The genome of the protozoan parasite Cystoisospora suis and a reverse vaccinology approach to identify vaccine candidates.</title>
        <authorList>
            <person name="Palmieri N."/>
            <person name="Shrestha A."/>
            <person name="Ruttkowski B."/>
            <person name="Beck T."/>
            <person name="Vogl C."/>
            <person name="Tomley F."/>
            <person name="Blake D.P."/>
            <person name="Joachim A."/>
        </authorList>
    </citation>
    <scope>NUCLEOTIDE SEQUENCE [LARGE SCALE GENOMIC DNA]</scope>
    <source>
        <strain evidence="1 2">Wien I</strain>
    </source>
</reference>
<evidence type="ECO:0000313" key="2">
    <source>
        <dbReference type="Proteomes" id="UP000221165"/>
    </source>
</evidence>
<organism evidence="1 2">
    <name type="scientific">Cystoisospora suis</name>
    <dbReference type="NCBI Taxonomy" id="483139"/>
    <lineage>
        <taxon>Eukaryota</taxon>
        <taxon>Sar</taxon>
        <taxon>Alveolata</taxon>
        <taxon>Apicomplexa</taxon>
        <taxon>Conoidasida</taxon>
        <taxon>Coccidia</taxon>
        <taxon>Eucoccidiorida</taxon>
        <taxon>Eimeriorina</taxon>
        <taxon>Sarcocystidae</taxon>
        <taxon>Cystoisospora</taxon>
    </lineage>
</organism>
<accession>A0A2C6KVZ4</accession>
<proteinExistence type="predicted"/>
<dbReference type="RefSeq" id="XP_067921962.1">
    <property type="nucleotide sequence ID" value="XM_068066062.1"/>
</dbReference>
<dbReference type="VEuPathDB" id="ToxoDB:CSUI_005895"/>
<sequence length="61" mass="7518">MDFWRKEIRKVCLGMFFFYVKALSSTWELLSKLLRWRKDRKHMRQEKKKKKKGVGVEVLSL</sequence>
<dbReference type="EMBL" id="MIGC01002916">
    <property type="protein sequence ID" value="PHJ20272.1"/>
    <property type="molecule type" value="Genomic_DNA"/>
</dbReference>
<protein>
    <submittedName>
        <fullName evidence="1">Uncharacterized protein</fullName>
    </submittedName>
</protein>
<comment type="caution">
    <text evidence="1">The sequence shown here is derived from an EMBL/GenBank/DDBJ whole genome shotgun (WGS) entry which is preliminary data.</text>
</comment>
<evidence type="ECO:0000313" key="1">
    <source>
        <dbReference type="EMBL" id="PHJ20272.1"/>
    </source>
</evidence>
<gene>
    <name evidence="1" type="ORF">CSUI_005895</name>
</gene>
<dbReference type="AlphaFoldDB" id="A0A2C6KVZ4"/>
<name>A0A2C6KVZ4_9APIC</name>
<dbReference type="Proteomes" id="UP000221165">
    <property type="component" value="Unassembled WGS sequence"/>
</dbReference>
<dbReference type="GeneID" id="94429273"/>